<dbReference type="Pfam" id="PF13614">
    <property type="entry name" value="AAA_31"/>
    <property type="match status" value="1"/>
</dbReference>
<dbReference type="InterPro" id="IPR050678">
    <property type="entry name" value="DNA_Partitioning_ATPase"/>
</dbReference>
<keyword evidence="3" id="KW-1185">Reference proteome</keyword>
<dbReference type="HOGENOM" id="CLU_037612_4_0_9"/>
<dbReference type="CDD" id="cd02042">
    <property type="entry name" value="ParAB_family"/>
    <property type="match status" value="1"/>
</dbReference>
<dbReference type="InterPro" id="IPR027417">
    <property type="entry name" value="P-loop_NTPase"/>
</dbReference>
<evidence type="ECO:0000313" key="3">
    <source>
        <dbReference type="Proteomes" id="UP000006556"/>
    </source>
</evidence>
<protein>
    <submittedName>
        <fullName evidence="2">ATPase</fullName>
    </submittedName>
</protein>
<dbReference type="AlphaFoldDB" id="A5D036"/>
<dbReference type="InterPro" id="IPR025669">
    <property type="entry name" value="AAA_dom"/>
</dbReference>
<proteinExistence type="predicted"/>
<dbReference type="EMBL" id="AP009389">
    <property type="protein sequence ID" value="BAF60380.1"/>
    <property type="molecule type" value="Genomic_DNA"/>
</dbReference>
<reference evidence="3" key="1">
    <citation type="journal article" date="2008" name="Genome Res.">
        <title>The genome of Pelotomaculum thermopropionicum reveals niche-associated evolution in anaerobic microbiota.</title>
        <authorList>
            <person name="Kosaka T."/>
            <person name="Kato S."/>
            <person name="Shimoyama T."/>
            <person name="Ishii S."/>
            <person name="Abe T."/>
            <person name="Watanabe K."/>
        </authorList>
    </citation>
    <scope>NUCLEOTIDE SEQUENCE [LARGE SCALE GENOMIC DNA]</scope>
    <source>
        <strain evidence="3">DSM 13744 / JCM 10971 / SI</strain>
    </source>
</reference>
<evidence type="ECO:0000259" key="1">
    <source>
        <dbReference type="Pfam" id="PF13614"/>
    </source>
</evidence>
<dbReference type="KEGG" id="pth:PTH_2199"/>
<feature type="domain" description="AAA" evidence="1">
    <location>
        <begin position="5"/>
        <end position="206"/>
    </location>
</feature>
<dbReference type="Proteomes" id="UP000006556">
    <property type="component" value="Chromosome"/>
</dbReference>
<dbReference type="PANTHER" id="PTHR13696">
    <property type="entry name" value="P-LOOP CONTAINING NUCLEOSIDE TRIPHOSPHATE HYDROLASE"/>
    <property type="match status" value="1"/>
</dbReference>
<evidence type="ECO:0000313" key="2">
    <source>
        <dbReference type="EMBL" id="BAF60380.1"/>
    </source>
</evidence>
<accession>A5D036</accession>
<dbReference type="eggNOG" id="COG1192">
    <property type="taxonomic scope" value="Bacteria"/>
</dbReference>
<dbReference type="SUPFAM" id="SSF52540">
    <property type="entry name" value="P-loop containing nucleoside triphosphate hydrolases"/>
    <property type="match status" value="1"/>
</dbReference>
<dbReference type="PANTHER" id="PTHR13696:SF99">
    <property type="entry name" value="COBYRINIC ACID AC-DIAMIDE SYNTHASE"/>
    <property type="match status" value="1"/>
</dbReference>
<name>A5D036_PELTS</name>
<sequence>MFSMPIVSIINYKGGVGKTTLTANLAAELAFRGKKVLAVDLDPQANLTFSFVSVDLWRNKFQDDKTIKFWFDAFIDHGAIKDLSSLIIRPPRVNDITTAPLDIICSHLGLINVDLELAVMLGGSSPRQHRNNFLKIYSLLANGLASFEDKYDLIIIDCPPNFNVVTKNALVASNYYMVPAKPDYLSTLGIEQLNRHVEELIRDYNKYAVEIDDNYNELSPKLLGIIFTMVFIRSGKPIFAQEQYIEQVKRTGLPIFDTLIRENKTAYADAPEYGVPVVIKGASGKTYIDVRSELEELADEFIRKVGL</sequence>
<organism evidence="2 3">
    <name type="scientific">Pelotomaculum thermopropionicum (strain DSM 13744 / JCM 10971 / SI)</name>
    <dbReference type="NCBI Taxonomy" id="370438"/>
    <lineage>
        <taxon>Bacteria</taxon>
        <taxon>Bacillati</taxon>
        <taxon>Bacillota</taxon>
        <taxon>Clostridia</taxon>
        <taxon>Eubacteriales</taxon>
        <taxon>Desulfotomaculaceae</taxon>
        <taxon>Pelotomaculum</taxon>
    </lineage>
</organism>
<dbReference type="STRING" id="370438.PTH_2199"/>
<dbReference type="Gene3D" id="3.40.50.300">
    <property type="entry name" value="P-loop containing nucleotide triphosphate hydrolases"/>
    <property type="match status" value="1"/>
</dbReference>
<gene>
    <name evidence="2" type="primary">Soj</name>
    <name evidence="2" type="ordered locus">PTH_2199</name>
</gene>